<protein>
    <submittedName>
        <fullName evidence="1">Uncharacterized protein</fullName>
    </submittedName>
</protein>
<sequence>MAGRQVVCGLAIGAQVHWPPPLDHLHNGGMKVLQTVVPVQPPAWLWCWLGFGSLALALCGLSCRLNLGALAALAALGGRGVLGPGSEAAAGVADWLLRGACGGLRGATTGHHIMPRTGWSRCWLQAGRTKRWCTCPAGGFQPAGLGALRLFSCLSQGCWQFTAELA</sequence>
<proteinExistence type="predicted"/>
<name>A0A699ZN96_HAELA</name>
<dbReference type="AlphaFoldDB" id="A0A699ZN96"/>
<gene>
    <name evidence="1" type="ORF">HaLaN_20135</name>
</gene>
<reference evidence="1 2" key="1">
    <citation type="submission" date="2020-02" db="EMBL/GenBank/DDBJ databases">
        <title>Draft genome sequence of Haematococcus lacustris strain NIES-144.</title>
        <authorList>
            <person name="Morimoto D."/>
            <person name="Nakagawa S."/>
            <person name="Yoshida T."/>
            <person name="Sawayama S."/>
        </authorList>
    </citation>
    <scope>NUCLEOTIDE SEQUENCE [LARGE SCALE GENOMIC DNA]</scope>
    <source>
        <strain evidence="1 2">NIES-144</strain>
    </source>
</reference>
<dbReference type="EMBL" id="BLLF01002086">
    <property type="protein sequence ID" value="GFH22640.1"/>
    <property type="molecule type" value="Genomic_DNA"/>
</dbReference>
<organism evidence="1 2">
    <name type="scientific">Haematococcus lacustris</name>
    <name type="common">Green alga</name>
    <name type="synonym">Haematococcus pluvialis</name>
    <dbReference type="NCBI Taxonomy" id="44745"/>
    <lineage>
        <taxon>Eukaryota</taxon>
        <taxon>Viridiplantae</taxon>
        <taxon>Chlorophyta</taxon>
        <taxon>core chlorophytes</taxon>
        <taxon>Chlorophyceae</taxon>
        <taxon>CS clade</taxon>
        <taxon>Chlamydomonadales</taxon>
        <taxon>Haematococcaceae</taxon>
        <taxon>Haematococcus</taxon>
    </lineage>
</organism>
<evidence type="ECO:0000313" key="2">
    <source>
        <dbReference type="Proteomes" id="UP000485058"/>
    </source>
</evidence>
<evidence type="ECO:0000313" key="1">
    <source>
        <dbReference type="EMBL" id="GFH22640.1"/>
    </source>
</evidence>
<accession>A0A699ZN96</accession>
<comment type="caution">
    <text evidence="1">The sequence shown here is derived from an EMBL/GenBank/DDBJ whole genome shotgun (WGS) entry which is preliminary data.</text>
</comment>
<keyword evidence="2" id="KW-1185">Reference proteome</keyword>
<dbReference type="Proteomes" id="UP000485058">
    <property type="component" value="Unassembled WGS sequence"/>
</dbReference>